<dbReference type="Pfam" id="PF01261">
    <property type="entry name" value="AP_endonuc_2"/>
    <property type="match status" value="1"/>
</dbReference>
<name>A0A235BYX6_UNCW3</name>
<evidence type="ECO:0000313" key="2">
    <source>
        <dbReference type="EMBL" id="OYD17414.1"/>
    </source>
</evidence>
<proteinExistence type="predicted"/>
<accession>A0A235BYX6</accession>
<evidence type="ECO:0000313" key="3">
    <source>
        <dbReference type="Proteomes" id="UP000215559"/>
    </source>
</evidence>
<gene>
    <name evidence="2" type="ORF">CH330_00145</name>
</gene>
<comment type="caution">
    <text evidence="2">The sequence shown here is derived from an EMBL/GenBank/DDBJ whole genome shotgun (WGS) entry which is preliminary data.</text>
</comment>
<dbReference type="PANTHER" id="PTHR12110">
    <property type="entry name" value="HYDROXYPYRUVATE ISOMERASE"/>
    <property type="match status" value="1"/>
</dbReference>
<evidence type="ECO:0000259" key="1">
    <source>
        <dbReference type="Pfam" id="PF01261"/>
    </source>
</evidence>
<dbReference type="Gene3D" id="3.20.20.150">
    <property type="entry name" value="Divalent-metal-dependent TIM barrel enzymes"/>
    <property type="match status" value="1"/>
</dbReference>
<sequence length="278" mass="32013">MHLREEVRQRLGLQVLFDFHDIVSAVVFAHEHGFGALELNLGNIDFVRQLANKQEQKRIRIAARKYRVKLAAHAVEGPSLFIPSPKVVRCAVAEIKHLMDQAKEAGISRVVMHLGFEMRYGMNGDRLYIHEVFPDFYETSIGDTLAELKAYARGRTRLCIENVGGFRFDFVHRIMDRVLGGSLGFCMDVGHVFILPREKQKSELDFFKRHQRHIHESHLHDNHGVRDEHLVLGNGTIDFLPFSQMLANTDAFLIFEVRPKEAALRCLDYFNLQIAPRL</sequence>
<dbReference type="SUPFAM" id="SSF51658">
    <property type="entry name" value="Xylose isomerase-like"/>
    <property type="match status" value="1"/>
</dbReference>
<dbReference type="AlphaFoldDB" id="A0A235BYX6"/>
<protein>
    <recommendedName>
        <fullName evidence="1">Xylose isomerase-like TIM barrel domain-containing protein</fullName>
    </recommendedName>
</protein>
<organism evidence="2 3">
    <name type="scientific">candidate division WOR-3 bacterium JGI_Cruoil_03_51_56</name>
    <dbReference type="NCBI Taxonomy" id="1973747"/>
    <lineage>
        <taxon>Bacteria</taxon>
        <taxon>Bacteria division WOR-3</taxon>
    </lineage>
</organism>
<dbReference type="InterPro" id="IPR013022">
    <property type="entry name" value="Xyl_isomerase-like_TIM-brl"/>
</dbReference>
<dbReference type="EMBL" id="NOZP01000004">
    <property type="protein sequence ID" value="OYD17414.1"/>
    <property type="molecule type" value="Genomic_DNA"/>
</dbReference>
<feature type="domain" description="Xylose isomerase-like TIM barrel" evidence="1">
    <location>
        <begin position="28"/>
        <end position="262"/>
    </location>
</feature>
<dbReference type="Proteomes" id="UP000215559">
    <property type="component" value="Unassembled WGS sequence"/>
</dbReference>
<reference evidence="2 3" key="1">
    <citation type="submission" date="2017-07" db="EMBL/GenBank/DDBJ databases">
        <title>Recovery of genomes from metagenomes via a dereplication, aggregation, and scoring strategy.</title>
        <authorList>
            <person name="Sieber C.M."/>
            <person name="Probst A.J."/>
            <person name="Sharrar A."/>
            <person name="Thomas B.C."/>
            <person name="Hess M."/>
            <person name="Tringe S.G."/>
            <person name="Banfield J.F."/>
        </authorList>
    </citation>
    <scope>NUCLEOTIDE SEQUENCE [LARGE SCALE GENOMIC DNA]</scope>
    <source>
        <strain evidence="2">JGI_Cruoil_03_51_56</strain>
    </source>
</reference>
<dbReference type="InterPro" id="IPR050312">
    <property type="entry name" value="IolE/XylAMocC-like"/>
</dbReference>
<dbReference type="InterPro" id="IPR036237">
    <property type="entry name" value="Xyl_isomerase-like_sf"/>
</dbReference>